<keyword evidence="2" id="KW-1185">Reference proteome</keyword>
<dbReference type="EMBL" id="LGIA01000149">
    <property type="protein sequence ID" value="KOH45039.1"/>
    <property type="molecule type" value="Genomic_DNA"/>
</dbReference>
<accession>A0A0L8V9C1</accession>
<dbReference type="STRING" id="1409788.NC99_21640"/>
<evidence type="ECO:0000313" key="2">
    <source>
        <dbReference type="Proteomes" id="UP000036958"/>
    </source>
</evidence>
<evidence type="ECO:0000313" key="1">
    <source>
        <dbReference type="EMBL" id="KOH45039.1"/>
    </source>
</evidence>
<reference evidence="2" key="1">
    <citation type="submission" date="2015-07" db="EMBL/GenBank/DDBJ databases">
        <title>Genome sequencing of Sunxiuqinia dokdonensis strain SK.</title>
        <authorList>
            <person name="Ahn S."/>
            <person name="Kim B.-C."/>
        </authorList>
    </citation>
    <scope>NUCLEOTIDE SEQUENCE [LARGE SCALE GENOMIC DNA]</scope>
    <source>
        <strain evidence="2">SK</strain>
    </source>
</reference>
<proteinExistence type="predicted"/>
<dbReference type="Proteomes" id="UP000036958">
    <property type="component" value="Unassembled WGS sequence"/>
</dbReference>
<sequence>MSSRKYLFRRVSVLSNSLGDSDPAADGRNDALVVGDE</sequence>
<gene>
    <name evidence="1" type="ORF">NC99_21640</name>
</gene>
<protein>
    <submittedName>
        <fullName evidence="1">Uncharacterized protein</fullName>
    </submittedName>
</protein>
<dbReference type="AlphaFoldDB" id="A0A0L8V9C1"/>
<organism evidence="1 2">
    <name type="scientific">Sunxiuqinia dokdonensis</name>
    <dbReference type="NCBI Taxonomy" id="1409788"/>
    <lineage>
        <taxon>Bacteria</taxon>
        <taxon>Pseudomonadati</taxon>
        <taxon>Bacteroidota</taxon>
        <taxon>Bacteroidia</taxon>
        <taxon>Marinilabiliales</taxon>
        <taxon>Prolixibacteraceae</taxon>
        <taxon>Sunxiuqinia</taxon>
    </lineage>
</organism>
<comment type="caution">
    <text evidence="1">The sequence shown here is derived from an EMBL/GenBank/DDBJ whole genome shotgun (WGS) entry which is preliminary data.</text>
</comment>
<name>A0A0L8V9C1_9BACT</name>